<dbReference type="STRING" id="879819.A0A0J1BAW8"/>
<evidence type="ECO:0000259" key="1">
    <source>
        <dbReference type="PROSITE" id="PS51184"/>
    </source>
</evidence>
<dbReference type="PANTHER" id="PTHR12480">
    <property type="entry name" value="ARGININE DEMETHYLASE AND LYSYL-HYDROXYLASE JMJD"/>
    <property type="match status" value="1"/>
</dbReference>
<dbReference type="PANTHER" id="PTHR12480:SF6">
    <property type="entry name" value="2-OXOGLUTARATE AND IRON-DEPENDENT OXYGENASE JMJD4"/>
    <property type="match status" value="1"/>
</dbReference>
<gene>
    <name evidence="2" type="ORF">CC85DRAFT_299947</name>
</gene>
<dbReference type="Gene3D" id="2.60.120.650">
    <property type="entry name" value="Cupin"/>
    <property type="match status" value="1"/>
</dbReference>
<name>A0A0J1BAW8_9TREE</name>
<proteinExistence type="predicted"/>
<evidence type="ECO:0000313" key="2">
    <source>
        <dbReference type="EMBL" id="KLT45079.1"/>
    </source>
</evidence>
<dbReference type="OrthoDB" id="424465at2759"/>
<dbReference type="GeneID" id="28985751"/>
<dbReference type="InterPro" id="IPR050910">
    <property type="entry name" value="JMJD6_ArgDemeth/LysHydrox"/>
</dbReference>
<dbReference type="InterPro" id="IPR003347">
    <property type="entry name" value="JmjC_dom"/>
</dbReference>
<dbReference type="SUPFAM" id="SSF51197">
    <property type="entry name" value="Clavaminate synthase-like"/>
    <property type="match status" value="1"/>
</dbReference>
<accession>A0A0J1BAW8</accession>
<dbReference type="GO" id="GO:0045905">
    <property type="term" value="P:positive regulation of translational termination"/>
    <property type="evidence" value="ECO:0007669"/>
    <property type="project" value="TreeGrafter"/>
</dbReference>
<dbReference type="AlphaFoldDB" id="A0A0J1BAW8"/>
<dbReference type="GO" id="GO:0016706">
    <property type="term" value="F:2-oxoglutarate-dependent dioxygenase activity"/>
    <property type="evidence" value="ECO:0007669"/>
    <property type="project" value="TreeGrafter"/>
</dbReference>
<reference evidence="2 3" key="1">
    <citation type="submission" date="2015-03" db="EMBL/GenBank/DDBJ databases">
        <title>Genomics and transcriptomics of the oil-accumulating basidiomycete yeast T. oleaginosus allow insights into substrate utilization and the diverse evolutionary trajectories of mating systems in fungi.</title>
        <authorList>
            <consortium name="DOE Joint Genome Institute"/>
            <person name="Kourist R."/>
            <person name="Kracht O."/>
            <person name="Bracharz F."/>
            <person name="Lipzen A."/>
            <person name="Nolan M."/>
            <person name="Ohm R."/>
            <person name="Grigoriev I."/>
            <person name="Sun S."/>
            <person name="Heitman J."/>
            <person name="Bruck T."/>
            <person name="Nowrousian M."/>
        </authorList>
    </citation>
    <scope>NUCLEOTIDE SEQUENCE [LARGE SCALE GENOMIC DNA]</scope>
    <source>
        <strain evidence="2 3">IBC0246</strain>
    </source>
</reference>
<dbReference type="GO" id="GO:0043565">
    <property type="term" value="F:sequence-specific DNA binding"/>
    <property type="evidence" value="ECO:0007669"/>
    <property type="project" value="TreeGrafter"/>
</dbReference>
<feature type="domain" description="JmjC" evidence="1">
    <location>
        <begin position="155"/>
        <end position="306"/>
    </location>
</feature>
<evidence type="ECO:0000313" key="3">
    <source>
        <dbReference type="Proteomes" id="UP000053611"/>
    </source>
</evidence>
<dbReference type="RefSeq" id="XP_018281570.1">
    <property type="nucleotide sequence ID" value="XM_018425148.1"/>
</dbReference>
<dbReference type="Proteomes" id="UP000053611">
    <property type="component" value="Unassembled WGS sequence"/>
</dbReference>
<dbReference type="SMART" id="SM00558">
    <property type="entry name" value="JmjC"/>
    <property type="match status" value="1"/>
</dbReference>
<keyword evidence="3" id="KW-1185">Reference proteome</keyword>
<dbReference type="Pfam" id="PF02373">
    <property type="entry name" value="JmjC"/>
    <property type="match status" value="1"/>
</dbReference>
<dbReference type="GO" id="GO:0005737">
    <property type="term" value="C:cytoplasm"/>
    <property type="evidence" value="ECO:0007669"/>
    <property type="project" value="TreeGrafter"/>
</dbReference>
<dbReference type="EMBL" id="KQ087183">
    <property type="protein sequence ID" value="KLT45079.1"/>
    <property type="molecule type" value="Genomic_DNA"/>
</dbReference>
<organism evidence="2 3">
    <name type="scientific">Cutaneotrichosporon oleaginosum</name>
    <dbReference type="NCBI Taxonomy" id="879819"/>
    <lineage>
        <taxon>Eukaryota</taxon>
        <taxon>Fungi</taxon>
        <taxon>Dikarya</taxon>
        <taxon>Basidiomycota</taxon>
        <taxon>Agaricomycotina</taxon>
        <taxon>Tremellomycetes</taxon>
        <taxon>Trichosporonales</taxon>
        <taxon>Trichosporonaceae</taxon>
        <taxon>Cutaneotrichosporon</taxon>
    </lineage>
</organism>
<dbReference type="PROSITE" id="PS51184">
    <property type="entry name" value="JMJC"/>
    <property type="match status" value="1"/>
</dbReference>
<dbReference type="GO" id="GO:0005634">
    <property type="term" value="C:nucleus"/>
    <property type="evidence" value="ECO:0007669"/>
    <property type="project" value="TreeGrafter"/>
</dbReference>
<protein>
    <submittedName>
        <fullName evidence="2">Clavaminate synthase-like protein</fullName>
    </submittedName>
</protein>
<sequence length="423" mass="47085">MTPTCRLPADSHLLTYDELPYQRFLQDHLIPNTPFLLSPAATARWGARRDWARPRISERESELLASLPEEEMSVLLADVTPRSSQPSRAQPPSLPNFSALAAYGDQVVPVADTAQRQYSEFARDERPLCEVLQLWEKGEGRTLYVKDWHLVAELGGGREASGVYRPPDCFLDDWLSPPFDAPSAPSSTTSASTADFRFVYIGPAGTFTPLHSDVYGSYSWSANVVGRKLWWLFPPGTEPRDQYGELQFDVRDAKTLKVVQEEGEVIFVPSGWHHQVLNLDFCISINHNFFSSPTLPRVYAALRANHGRCAEGIADVMSDIKTRLGDAVLPDGRKAWEAEWAEEVDGLLARDAGWGWKGFWACVRNNLENPPTEPGLRPGNSDVAGFVRAVLELYKASAEWRLLPTAQALVSDVEELLDKCGAA</sequence>